<protein>
    <submittedName>
        <fullName evidence="2">Uncharacterized protein</fullName>
    </submittedName>
</protein>
<evidence type="ECO:0000256" key="1">
    <source>
        <dbReference type="SAM" id="MobiDB-lite"/>
    </source>
</evidence>
<comment type="caution">
    <text evidence="2">The sequence shown here is derived from an EMBL/GenBank/DDBJ whole genome shotgun (WGS) entry which is preliminary data.</text>
</comment>
<feature type="compositionally biased region" description="Low complexity" evidence="1">
    <location>
        <begin position="1"/>
        <end position="14"/>
    </location>
</feature>
<dbReference type="AlphaFoldDB" id="A0AAE4K7W5"/>
<dbReference type="RefSeq" id="WP_209568933.1">
    <property type="nucleotide sequence ID" value="NZ_JAVLSM010000017.1"/>
</dbReference>
<dbReference type="EMBL" id="JAVRAA010000011">
    <property type="protein sequence ID" value="MDT0339083.1"/>
    <property type="molecule type" value="Genomic_DNA"/>
</dbReference>
<accession>A0AAE4K7W5</accession>
<name>A0AAE4K7W5_9BURK</name>
<reference evidence="2" key="1">
    <citation type="submission" date="2023-02" db="EMBL/GenBank/DDBJ databases">
        <title>Description of Herbaspirillum huttiense subsp. nephrolepsisexaltata and Herbaspirillum huttiense subsp. lycopersicon.</title>
        <authorList>
            <person name="Poudel M."/>
            <person name="Sharma A."/>
            <person name="Goss E."/>
            <person name="Tapia J.H."/>
            <person name="Harmon C.M."/>
            <person name="Jones J.B."/>
        </authorList>
    </citation>
    <scope>NUCLEOTIDE SEQUENCE</scope>
    <source>
        <strain evidence="2">NC40101</strain>
    </source>
</reference>
<organism evidence="2">
    <name type="scientific">Herbaspirillum huttiense subsp. nephrolepidis</name>
    <dbReference type="NCBI Taxonomy" id="3075126"/>
    <lineage>
        <taxon>Bacteria</taxon>
        <taxon>Pseudomonadati</taxon>
        <taxon>Pseudomonadota</taxon>
        <taxon>Betaproteobacteria</taxon>
        <taxon>Burkholderiales</taxon>
        <taxon>Oxalobacteraceae</taxon>
        <taxon>Herbaspirillum</taxon>
    </lineage>
</organism>
<gene>
    <name evidence="2" type="ORF">RJN63_19770</name>
</gene>
<proteinExistence type="predicted"/>
<evidence type="ECO:0000313" key="2">
    <source>
        <dbReference type="EMBL" id="MDT0339083.1"/>
    </source>
</evidence>
<sequence length="70" mass="7749">MSTYQSQMMNSSQSYGNPSLRQGGEDPMVQNARAGSENAMEFQLWVSQQATSLAKLKIFSAMAKNVNDQQ</sequence>
<feature type="region of interest" description="Disordered" evidence="1">
    <location>
        <begin position="1"/>
        <end position="34"/>
    </location>
</feature>